<feature type="region of interest" description="Disordered" evidence="1">
    <location>
        <begin position="115"/>
        <end position="148"/>
    </location>
</feature>
<keyword evidence="4" id="KW-1185">Reference proteome</keyword>
<feature type="compositionally biased region" description="Polar residues" evidence="1">
    <location>
        <begin position="115"/>
        <end position="124"/>
    </location>
</feature>
<dbReference type="Proteomes" id="UP000572817">
    <property type="component" value="Unassembled WGS sequence"/>
</dbReference>
<proteinExistence type="predicted"/>
<comment type="caution">
    <text evidence="3">The sequence shown here is derived from an EMBL/GenBank/DDBJ whole genome shotgun (WGS) entry which is preliminary data.</text>
</comment>
<name>A0A8H4N172_9PEZI</name>
<dbReference type="EMBL" id="WWBZ02000040">
    <property type="protein sequence ID" value="KAF4305140.1"/>
    <property type="molecule type" value="Genomic_DNA"/>
</dbReference>
<dbReference type="EMBL" id="WWBZ02000073">
    <property type="protein sequence ID" value="KAF4301953.1"/>
    <property type="molecule type" value="Genomic_DNA"/>
</dbReference>
<evidence type="ECO:0000313" key="2">
    <source>
        <dbReference type="EMBL" id="KAF4301953.1"/>
    </source>
</evidence>
<sequence length="468" mass="52985">MIANHHMVSKYVQDLEFNIHQLLWFFDFDHFLQELELQPNRPWLPPASLKHRPTQSFTPADLHQIYTHYTSERDTSIYYLFHLLSHPHPNPLHQIYTQLPHALAQLPNLRSITITSSTPHQQPDPSHHTWRNLTFAPPEPEPPASHQSSHISILLHALGRAAALLHSRGAALPLRALAFSTSDDSLFGGKALEALWGVDAPPSDARDDAFYEQQYRLVARPVARLTRLDVRVDCSASLRGVVGPLAAFLRRAAELRELALVVRSETGSGWRSRVAPDAAAWREKDVLLALLEGEDEEGWDGDGAGRGDGGQEQRGVRWPFLRKLSLGVPTTEEGLLGLLGRVAGTLRSLQLRSVRFLPLLGDWESALNGMRDILDLKELEMCWLQQDTTFVKNHCGEILVPDLFDVSHAEGENAEEWLQTTYQHYETQLVDFVLRKSNHGLVLDQEEFFRVHPQDCEWCTGRLRHSSS</sequence>
<reference evidence="3 4" key="1">
    <citation type="submission" date="2020-04" db="EMBL/GenBank/DDBJ databases">
        <title>Genome Assembly and Annotation of Botryosphaeria dothidea sdau 11-99, a Latent Pathogen of Apple Fruit Ring Rot in China.</title>
        <authorList>
            <person name="Yu C."/>
            <person name="Diao Y."/>
            <person name="Lu Q."/>
            <person name="Zhao J."/>
            <person name="Cui S."/>
            <person name="Peng C."/>
            <person name="He B."/>
            <person name="Liu H."/>
        </authorList>
    </citation>
    <scope>NUCLEOTIDE SEQUENCE [LARGE SCALE GENOMIC DNA]</scope>
    <source>
        <strain evidence="3">Sdau11-99</strain>
        <strain evidence="4">sdau11-99</strain>
    </source>
</reference>
<evidence type="ECO:0000256" key="1">
    <source>
        <dbReference type="SAM" id="MobiDB-lite"/>
    </source>
</evidence>
<organism evidence="3 4">
    <name type="scientific">Botryosphaeria dothidea</name>
    <dbReference type="NCBI Taxonomy" id="55169"/>
    <lineage>
        <taxon>Eukaryota</taxon>
        <taxon>Fungi</taxon>
        <taxon>Dikarya</taxon>
        <taxon>Ascomycota</taxon>
        <taxon>Pezizomycotina</taxon>
        <taxon>Dothideomycetes</taxon>
        <taxon>Dothideomycetes incertae sedis</taxon>
        <taxon>Botryosphaeriales</taxon>
        <taxon>Botryosphaeriaceae</taxon>
        <taxon>Botryosphaeria</taxon>
    </lineage>
</organism>
<accession>A0A8H4N172</accession>
<protein>
    <submittedName>
        <fullName evidence="3">Putative chromatin modification-related protein eaf7 protein</fullName>
    </submittedName>
</protein>
<gene>
    <name evidence="3" type="ORF">GTA08_BOTSDO06216</name>
    <name evidence="2" type="ORF">GTA08_BOTSDO10283</name>
</gene>
<evidence type="ECO:0000313" key="3">
    <source>
        <dbReference type="EMBL" id="KAF4305140.1"/>
    </source>
</evidence>
<dbReference type="OrthoDB" id="3959383at2759"/>
<dbReference type="AlphaFoldDB" id="A0A8H4N172"/>
<evidence type="ECO:0000313" key="4">
    <source>
        <dbReference type="Proteomes" id="UP000572817"/>
    </source>
</evidence>